<reference evidence="1 2" key="1">
    <citation type="journal article" date="2019" name="Sci. Rep.">
        <title>Orb-weaving spider Araneus ventricosus genome elucidates the spidroin gene catalogue.</title>
        <authorList>
            <person name="Kono N."/>
            <person name="Nakamura H."/>
            <person name="Ohtoshi R."/>
            <person name="Moran D.A.P."/>
            <person name="Shinohara A."/>
            <person name="Yoshida Y."/>
            <person name="Fujiwara M."/>
            <person name="Mori M."/>
            <person name="Tomita M."/>
            <person name="Arakawa K."/>
        </authorList>
    </citation>
    <scope>NUCLEOTIDE SEQUENCE [LARGE SCALE GENOMIC DNA]</scope>
</reference>
<dbReference type="EMBL" id="BGPR01062826">
    <property type="protein sequence ID" value="GBO38182.1"/>
    <property type="molecule type" value="Genomic_DNA"/>
</dbReference>
<name>A0A4Y2WPN4_ARAVE</name>
<keyword evidence="2" id="KW-1185">Reference proteome</keyword>
<dbReference type="Proteomes" id="UP000499080">
    <property type="component" value="Unassembled WGS sequence"/>
</dbReference>
<dbReference type="AlphaFoldDB" id="A0A4Y2WPN4"/>
<comment type="caution">
    <text evidence="1">The sequence shown here is derived from an EMBL/GenBank/DDBJ whole genome shotgun (WGS) entry which is preliminary data.</text>
</comment>
<accession>A0A4Y2WPN4</accession>
<proteinExistence type="predicted"/>
<gene>
    <name evidence="1" type="ORF">AVEN_99283_1</name>
</gene>
<organism evidence="1 2">
    <name type="scientific">Araneus ventricosus</name>
    <name type="common">Orbweaver spider</name>
    <name type="synonym">Epeira ventricosa</name>
    <dbReference type="NCBI Taxonomy" id="182803"/>
    <lineage>
        <taxon>Eukaryota</taxon>
        <taxon>Metazoa</taxon>
        <taxon>Ecdysozoa</taxon>
        <taxon>Arthropoda</taxon>
        <taxon>Chelicerata</taxon>
        <taxon>Arachnida</taxon>
        <taxon>Araneae</taxon>
        <taxon>Araneomorphae</taxon>
        <taxon>Entelegynae</taxon>
        <taxon>Araneoidea</taxon>
        <taxon>Araneidae</taxon>
        <taxon>Araneus</taxon>
    </lineage>
</organism>
<evidence type="ECO:0000313" key="2">
    <source>
        <dbReference type="Proteomes" id="UP000499080"/>
    </source>
</evidence>
<evidence type="ECO:0000313" key="1">
    <source>
        <dbReference type="EMBL" id="GBO38182.1"/>
    </source>
</evidence>
<protein>
    <submittedName>
        <fullName evidence="1">Uncharacterized protein</fullName>
    </submittedName>
</protein>
<sequence length="205" mass="23071">MSGLSGTYKKSANEIYKILLPGKSEETLNAVEVNRLYAVTLGDLVSHYANKVYKRGEQIAFVSNGLWNDLSCPTSYALTENNGRYVTSSVLRGAIDGLIIGLKIEGSPDTFQKLKLSQILSMYYGPTGLLDKNDVLSRSNIQWCEREKNFDNIRTVREEIYKFFLLYTNYMGAIPTENAQDEVNEIIGSIQKSTEVFNDIAGKRR</sequence>
<dbReference type="OrthoDB" id="6510671at2759"/>